<dbReference type="OrthoDB" id="4898680at2759"/>
<dbReference type="EMBL" id="JAPQKH010000004">
    <property type="protein sequence ID" value="KAJ5100700.1"/>
    <property type="molecule type" value="Genomic_DNA"/>
</dbReference>
<comment type="subcellular location">
    <subcellularLocation>
        <location evidence="1">Nucleus</location>
    </subcellularLocation>
</comment>
<keyword evidence="2" id="KW-0805">Transcription regulation</keyword>
<comment type="caution">
    <text evidence="7">The sequence shown here is derived from an EMBL/GenBank/DDBJ whole genome shotgun (WGS) entry which is preliminary data.</text>
</comment>
<accession>A0A9W9FIA0</accession>
<feature type="domain" description="Xylanolytic transcriptional activator regulatory" evidence="6">
    <location>
        <begin position="110"/>
        <end position="183"/>
    </location>
</feature>
<dbReference type="CDD" id="cd12148">
    <property type="entry name" value="fungal_TF_MHR"/>
    <property type="match status" value="1"/>
</dbReference>
<reference evidence="7" key="2">
    <citation type="journal article" date="2023" name="IMA Fungus">
        <title>Comparative genomic study of the Penicillium genus elucidates a diverse pangenome and 15 lateral gene transfer events.</title>
        <authorList>
            <person name="Petersen C."/>
            <person name="Sorensen T."/>
            <person name="Nielsen M.R."/>
            <person name="Sondergaard T.E."/>
            <person name="Sorensen J.L."/>
            <person name="Fitzpatrick D.A."/>
            <person name="Frisvad J.C."/>
            <person name="Nielsen K.L."/>
        </authorList>
    </citation>
    <scope>NUCLEOTIDE SEQUENCE</scope>
    <source>
        <strain evidence="7">IBT 30069</strain>
    </source>
</reference>
<keyword evidence="5" id="KW-0812">Transmembrane</keyword>
<keyword evidence="4" id="KW-0539">Nucleus</keyword>
<evidence type="ECO:0000259" key="6">
    <source>
        <dbReference type="SMART" id="SM00906"/>
    </source>
</evidence>
<dbReference type="PANTHER" id="PTHR31001:SF53">
    <property type="entry name" value="ZN(II)2CYS6 TRANSCRIPTION FACTOR (EUROFUNG)"/>
    <property type="match status" value="1"/>
</dbReference>
<dbReference type="Pfam" id="PF04082">
    <property type="entry name" value="Fungal_trans"/>
    <property type="match status" value="1"/>
</dbReference>
<evidence type="ECO:0000256" key="1">
    <source>
        <dbReference type="ARBA" id="ARBA00004123"/>
    </source>
</evidence>
<feature type="transmembrane region" description="Helical" evidence="5">
    <location>
        <begin position="27"/>
        <end position="45"/>
    </location>
</feature>
<gene>
    <name evidence="7" type="ORF">N7456_006752</name>
</gene>
<keyword evidence="8" id="KW-1185">Reference proteome</keyword>
<dbReference type="InterPro" id="IPR007219">
    <property type="entry name" value="XnlR_reg_dom"/>
</dbReference>
<reference evidence="7" key="1">
    <citation type="submission" date="2022-11" db="EMBL/GenBank/DDBJ databases">
        <authorList>
            <person name="Petersen C."/>
        </authorList>
    </citation>
    <scope>NUCLEOTIDE SEQUENCE</scope>
    <source>
        <strain evidence="7">IBT 30069</strain>
    </source>
</reference>
<keyword evidence="5" id="KW-1133">Transmembrane helix</keyword>
<proteinExistence type="predicted"/>
<evidence type="ECO:0000256" key="3">
    <source>
        <dbReference type="ARBA" id="ARBA00023163"/>
    </source>
</evidence>
<organism evidence="7 8">
    <name type="scientific">Penicillium angulare</name>
    <dbReference type="NCBI Taxonomy" id="116970"/>
    <lineage>
        <taxon>Eukaryota</taxon>
        <taxon>Fungi</taxon>
        <taxon>Dikarya</taxon>
        <taxon>Ascomycota</taxon>
        <taxon>Pezizomycotina</taxon>
        <taxon>Eurotiomycetes</taxon>
        <taxon>Eurotiomycetidae</taxon>
        <taxon>Eurotiales</taxon>
        <taxon>Aspergillaceae</taxon>
        <taxon>Penicillium</taxon>
    </lineage>
</organism>
<evidence type="ECO:0000256" key="5">
    <source>
        <dbReference type="SAM" id="Phobius"/>
    </source>
</evidence>
<evidence type="ECO:0000313" key="7">
    <source>
        <dbReference type="EMBL" id="KAJ5100700.1"/>
    </source>
</evidence>
<dbReference type="InterPro" id="IPR050613">
    <property type="entry name" value="Sec_Metabolite_Reg"/>
</dbReference>
<protein>
    <recommendedName>
        <fullName evidence="6">Xylanolytic transcriptional activator regulatory domain-containing protein</fullName>
    </recommendedName>
</protein>
<dbReference type="GO" id="GO:0003677">
    <property type="term" value="F:DNA binding"/>
    <property type="evidence" value="ECO:0007669"/>
    <property type="project" value="InterPro"/>
</dbReference>
<keyword evidence="3" id="KW-0804">Transcription</keyword>
<dbReference type="GO" id="GO:0008270">
    <property type="term" value="F:zinc ion binding"/>
    <property type="evidence" value="ECO:0007669"/>
    <property type="project" value="InterPro"/>
</dbReference>
<dbReference type="PANTHER" id="PTHR31001">
    <property type="entry name" value="UNCHARACTERIZED TRANSCRIPTIONAL REGULATORY PROTEIN"/>
    <property type="match status" value="1"/>
</dbReference>
<keyword evidence="5" id="KW-0472">Membrane</keyword>
<sequence length="470" mass="53846">MFTNPIPIRSSLTFDEYMASLSYRWEIVGLAFCFIGMGTVFPGAWDSIAISQDDLSGLSRNELGEAAMNATETCLAFCNEAGVLNDAVSWLNSLRTMLTTLIYGDRDYRSWRALGDLSTIIFSLGLNQPSSDPNTPFWLLETRKRLMGHAFSVDNQLATFLGRPPRISWRFCNISLPLDLSFKELISNPEECSLSMRNLDADGWNIMEHDPQAVWLRVALIMGPVRENILELSLNNQVENLQSKVQELLHHSEDIWATLPPFLQRKDNPQLLSQFPSVYLQLHLDYIYNRFLLYRILSKRLDIWSPDLVKVSIEILDEVLLLIGHRISVAKLSPELSWVMSFYGLSTAGVLSIELVRRASYPDLPIEPSDPAEHFPRSRVIQSLSVFASYLQTIVQPNEGNYDICQQARETIRRVLDFVLSERTTAQSFIVPNSRIPENTELTDSILDYNYYITHLDNWQFELQDTLQMF</sequence>
<evidence type="ECO:0000313" key="8">
    <source>
        <dbReference type="Proteomes" id="UP001149165"/>
    </source>
</evidence>
<dbReference type="GO" id="GO:0005634">
    <property type="term" value="C:nucleus"/>
    <property type="evidence" value="ECO:0007669"/>
    <property type="project" value="UniProtKB-SubCell"/>
</dbReference>
<dbReference type="GO" id="GO:0006351">
    <property type="term" value="P:DNA-templated transcription"/>
    <property type="evidence" value="ECO:0007669"/>
    <property type="project" value="InterPro"/>
</dbReference>
<name>A0A9W9FIA0_9EURO</name>
<dbReference type="SMART" id="SM00906">
    <property type="entry name" value="Fungal_trans"/>
    <property type="match status" value="1"/>
</dbReference>
<dbReference type="Proteomes" id="UP001149165">
    <property type="component" value="Unassembled WGS sequence"/>
</dbReference>
<evidence type="ECO:0000256" key="4">
    <source>
        <dbReference type="ARBA" id="ARBA00023242"/>
    </source>
</evidence>
<evidence type="ECO:0000256" key="2">
    <source>
        <dbReference type="ARBA" id="ARBA00023015"/>
    </source>
</evidence>
<dbReference type="AlphaFoldDB" id="A0A9W9FIA0"/>